<keyword evidence="8" id="KW-1185">Reference proteome</keyword>
<reference evidence="8" key="1">
    <citation type="journal article" date="2019" name="Int. J. Syst. Evol. Microbiol.">
        <title>The Global Catalogue of Microorganisms (GCM) 10K type strain sequencing project: providing services to taxonomists for standard genome sequencing and annotation.</title>
        <authorList>
            <consortium name="The Broad Institute Genomics Platform"/>
            <consortium name="The Broad Institute Genome Sequencing Center for Infectious Disease"/>
            <person name="Wu L."/>
            <person name="Ma J."/>
        </authorList>
    </citation>
    <scope>NUCLEOTIDE SEQUENCE [LARGE SCALE GENOMIC DNA]</scope>
    <source>
        <strain evidence="8">JCM 17695</strain>
    </source>
</reference>
<dbReference type="InterPro" id="IPR029063">
    <property type="entry name" value="SAM-dependent_MTases_sf"/>
</dbReference>
<accession>A0ABW2TW95</accession>
<evidence type="ECO:0000256" key="6">
    <source>
        <dbReference type="RuleBase" id="RU362030"/>
    </source>
</evidence>
<dbReference type="PANTHER" id="PTHR43619">
    <property type="entry name" value="S-ADENOSYL-L-METHIONINE-DEPENDENT METHYLTRANSFERASE YKTD-RELATED"/>
    <property type="match status" value="1"/>
</dbReference>
<gene>
    <name evidence="7" type="ORF">ACFQV2_31180</name>
</gene>
<dbReference type="SUPFAM" id="SSF53335">
    <property type="entry name" value="S-adenosyl-L-methionine-dependent methyltransferases"/>
    <property type="match status" value="1"/>
</dbReference>
<dbReference type="EC" id="2.1.1.-" evidence="6"/>
<dbReference type="Gene3D" id="3.40.50.150">
    <property type="entry name" value="Vaccinia Virus protein VP39"/>
    <property type="match status" value="1"/>
</dbReference>
<dbReference type="InterPro" id="IPR011610">
    <property type="entry name" value="SAM_mthyl_Trfase_ML2640-like"/>
</dbReference>
<keyword evidence="4" id="KW-0808">Transferase</keyword>
<dbReference type="GO" id="GO:0032259">
    <property type="term" value="P:methylation"/>
    <property type="evidence" value="ECO:0007669"/>
    <property type="project" value="UniProtKB-KW"/>
</dbReference>
<proteinExistence type="inferred from homology"/>
<comment type="caution">
    <text evidence="7">The sequence shown here is derived from an EMBL/GenBank/DDBJ whole genome shotgun (WGS) entry which is preliminary data.</text>
</comment>
<dbReference type="Pfam" id="PF04072">
    <property type="entry name" value="LCM"/>
    <property type="match status" value="1"/>
</dbReference>
<dbReference type="Proteomes" id="UP001596512">
    <property type="component" value="Unassembled WGS sequence"/>
</dbReference>
<protein>
    <recommendedName>
        <fullName evidence="6">S-adenosyl-L-methionine-dependent methyltransferase</fullName>
        <ecNumber evidence="6">2.1.1.-</ecNumber>
    </recommendedName>
</protein>
<organism evidence="7 8">
    <name type="scientific">Actinokineospora soli</name>
    <dbReference type="NCBI Taxonomy" id="1048753"/>
    <lineage>
        <taxon>Bacteria</taxon>
        <taxon>Bacillati</taxon>
        <taxon>Actinomycetota</taxon>
        <taxon>Actinomycetes</taxon>
        <taxon>Pseudonocardiales</taxon>
        <taxon>Pseudonocardiaceae</taxon>
        <taxon>Actinokineospora</taxon>
    </lineage>
</organism>
<comment type="function">
    <text evidence="1 6">Exhibits S-adenosyl-L-methionine-dependent methyltransferase activity.</text>
</comment>
<evidence type="ECO:0000256" key="4">
    <source>
        <dbReference type="ARBA" id="ARBA00022679"/>
    </source>
</evidence>
<dbReference type="PANTHER" id="PTHR43619:SF2">
    <property type="entry name" value="S-ADENOSYL-L-METHIONINE-DEPENDENT METHYLTRANSFERASES SUPERFAMILY PROTEIN"/>
    <property type="match status" value="1"/>
</dbReference>
<evidence type="ECO:0000256" key="2">
    <source>
        <dbReference type="ARBA" id="ARBA00008138"/>
    </source>
</evidence>
<dbReference type="InterPro" id="IPR007213">
    <property type="entry name" value="Ppm1/Ppm2/Tcmp"/>
</dbReference>
<sequence>MTAFDAVARTSLLTAALRSRESAAANRLYDDPYAHLLCGREGHALLDRVQAATTRDDVCDDGRRVPDTVDYNAIRTRFLDDWLRAQVADSWYSQVVIAAAGMDTRAYRLDWPRPVTVYEIDRAPVLAHKAERLAGHTPRAERREVPADLVTDDWRAALTDAGFDPAEPAVWLFEGLFYYLPPVAAHRLIAQLAGFCAPDSRVAADVVNRDALDAPSTRALMSLYAEWGSPWLFGCDEPEAAFAAHGFAVAAVQPGEPGADYGRWTDDVTPRGVPGVPRVFYVHGRRT</sequence>
<dbReference type="EMBL" id="JBHTEY010000004">
    <property type="protein sequence ID" value="MFC7617222.1"/>
    <property type="molecule type" value="Genomic_DNA"/>
</dbReference>
<keyword evidence="5 6" id="KW-0949">S-adenosyl-L-methionine</keyword>
<dbReference type="NCBIfam" id="TIGR00027">
    <property type="entry name" value="mthyl_TIGR00027"/>
    <property type="match status" value="1"/>
</dbReference>
<keyword evidence="3 6" id="KW-0489">Methyltransferase</keyword>
<evidence type="ECO:0000313" key="8">
    <source>
        <dbReference type="Proteomes" id="UP001596512"/>
    </source>
</evidence>
<comment type="similarity">
    <text evidence="2 6">Belongs to the UPF0677 family.</text>
</comment>
<evidence type="ECO:0000313" key="7">
    <source>
        <dbReference type="EMBL" id="MFC7617222.1"/>
    </source>
</evidence>
<evidence type="ECO:0000256" key="5">
    <source>
        <dbReference type="ARBA" id="ARBA00022691"/>
    </source>
</evidence>
<evidence type="ECO:0000256" key="1">
    <source>
        <dbReference type="ARBA" id="ARBA00003907"/>
    </source>
</evidence>
<name>A0ABW2TW95_9PSEU</name>
<dbReference type="GO" id="GO:0008168">
    <property type="term" value="F:methyltransferase activity"/>
    <property type="evidence" value="ECO:0007669"/>
    <property type="project" value="UniProtKB-KW"/>
</dbReference>
<evidence type="ECO:0000256" key="3">
    <source>
        <dbReference type="ARBA" id="ARBA00022603"/>
    </source>
</evidence>